<dbReference type="KEGG" id="mmob:F6R98_02350"/>
<dbReference type="OrthoDB" id="5294470at2"/>
<dbReference type="AlphaFoldDB" id="A0A5Q0BDJ8"/>
<feature type="region of interest" description="Disordered" evidence="1">
    <location>
        <begin position="18"/>
        <end position="71"/>
    </location>
</feature>
<feature type="compositionally biased region" description="Basic and acidic residues" evidence="1">
    <location>
        <begin position="57"/>
        <end position="71"/>
    </location>
</feature>
<accession>A0A5Q0BDJ8</accession>
<dbReference type="Pfam" id="PF09831">
    <property type="entry name" value="DUF2058"/>
    <property type="match status" value="1"/>
</dbReference>
<feature type="compositionally biased region" description="Basic and acidic residues" evidence="1">
    <location>
        <begin position="27"/>
        <end position="44"/>
    </location>
</feature>
<dbReference type="Proteomes" id="UP000325755">
    <property type="component" value="Chromosome"/>
</dbReference>
<gene>
    <name evidence="2" type="ORF">F6R98_02350</name>
</gene>
<evidence type="ECO:0000256" key="1">
    <source>
        <dbReference type="SAM" id="MobiDB-lite"/>
    </source>
</evidence>
<dbReference type="EMBL" id="CP044205">
    <property type="protein sequence ID" value="QFY41609.1"/>
    <property type="molecule type" value="Genomic_DNA"/>
</dbReference>
<name>A0A5Q0BDJ8_9GAMM</name>
<evidence type="ECO:0000313" key="2">
    <source>
        <dbReference type="EMBL" id="QFY41609.1"/>
    </source>
</evidence>
<organism evidence="2 3">
    <name type="scientific">Candidatus Methylospira mobilis</name>
    <dbReference type="NCBI Taxonomy" id="1808979"/>
    <lineage>
        <taxon>Bacteria</taxon>
        <taxon>Pseudomonadati</taxon>
        <taxon>Pseudomonadota</taxon>
        <taxon>Gammaproteobacteria</taxon>
        <taxon>Methylococcales</taxon>
        <taxon>Methylococcaceae</taxon>
        <taxon>Candidatus Methylospira</taxon>
    </lineage>
</organism>
<keyword evidence="3" id="KW-1185">Reference proteome</keyword>
<evidence type="ECO:0000313" key="3">
    <source>
        <dbReference type="Proteomes" id="UP000325755"/>
    </source>
</evidence>
<dbReference type="RefSeq" id="WP_153247592.1">
    <property type="nucleotide sequence ID" value="NZ_CP044205.1"/>
</dbReference>
<feature type="compositionally biased region" description="Polar residues" evidence="1">
    <location>
        <begin position="45"/>
        <end position="55"/>
    </location>
</feature>
<dbReference type="InParanoid" id="A0A5Q0BDJ8"/>
<dbReference type="InterPro" id="IPR018636">
    <property type="entry name" value="DUF2058"/>
</dbReference>
<reference evidence="2 3" key="1">
    <citation type="submission" date="2019-09" db="EMBL/GenBank/DDBJ databases">
        <title>Ecophysiology of the spiral-shaped methanotroph Methylospira mobilis as revealed by the complete genome sequence.</title>
        <authorList>
            <person name="Oshkin I.Y."/>
            <person name="Dedysh S.N."/>
            <person name="Miroshnikov K."/>
            <person name="Danilova O.V."/>
            <person name="Hakobyan A."/>
            <person name="Liesack W."/>
        </authorList>
    </citation>
    <scope>NUCLEOTIDE SEQUENCE [LARGE SCALE GENOMIC DNA]</scope>
    <source>
        <strain evidence="2 3">Shm1</strain>
    </source>
</reference>
<proteinExistence type="predicted"/>
<sequence>MSNALRDQLLKAGLVNSKQVKQAAKSKQQEKLISKEQKKPDEQSALRQQAMQAQNEKVVRDRQLNQQRKEAAEARAIEAQIKQLVDAHRLPIQNASDIPFNFTDQGKIKRLYIPDSMRAAISNGQMAIVRCGGIYDVVHNDIATKIAERHASSVVLWNKPEASGTPNATTDPYAGYEVPDDLMW</sequence>
<protein>
    <submittedName>
        <fullName evidence="2">DUF2058 domain-containing protein</fullName>
    </submittedName>
</protein>
<dbReference type="FunCoup" id="A0A5Q0BDJ8">
    <property type="interactions" value="37"/>
</dbReference>